<organism evidence="2 3">
    <name type="scientific">Botrytis tulipae</name>
    <dbReference type="NCBI Taxonomy" id="87230"/>
    <lineage>
        <taxon>Eukaryota</taxon>
        <taxon>Fungi</taxon>
        <taxon>Dikarya</taxon>
        <taxon>Ascomycota</taxon>
        <taxon>Pezizomycotina</taxon>
        <taxon>Leotiomycetes</taxon>
        <taxon>Helotiales</taxon>
        <taxon>Sclerotiniaceae</taxon>
        <taxon>Botrytis</taxon>
    </lineage>
</organism>
<dbReference type="OrthoDB" id="6359816at2759"/>
<protein>
    <recommendedName>
        <fullName evidence="1">BTB domain-containing protein</fullName>
    </recommendedName>
</protein>
<name>A0A4Z1F0R0_9HELO</name>
<dbReference type="Proteomes" id="UP000297777">
    <property type="component" value="Unassembled WGS sequence"/>
</dbReference>
<sequence>MDTKSEAKSDTKANPKLHPSLSNLGIETVDLYIGSSRTHYRVHKNVLCTKIPYFNKMFNGGFSEASSNSAEFPEDAIGSSDVLLKWAYSQYHPLRPLNLDSPEPTGSNWNTISFYLLMDKLFQLVDIIRGEADLTADFLTAVRDQVRGGPKLTHSSAGDGSIYHIHGEGIGYSFSLNTKNMRLRIEESPAS</sequence>
<evidence type="ECO:0000313" key="3">
    <source>
        <dbReference type="Proteomes" id="UP000297777"/>
    </source>
</evidence>
<dbReference type="InterPro" id="IPR000210">
    <property type="entry name" value="BTB/POZ_dom"/>
</dbReference>
<dbReference type="SUPFAM" id="SSF54695">
    <property type="entry name" value="POZ domain"/>
    <property type="match status" value="1"/>
</dbReference>
<dbReference type="Pfam" id="PF00651">
    <property type="entry name" value="BTB"/>
    <property type="match status" value="1"/>
</dbReference>
<keyword evidence="3" id="KW-1185">Reference proteome</keyword>
<dbReference type="PROSITE" id="PS50097">
    <property type="entry name" value="BTB"/>
    <property type="match status" value="1"/>
</dbReference>
<dbReference type="InterPro" id="IPR011333">
    <property type="entry name" value="SKP1/BTB/POZ_sf"/>
</dbReference>
<dbReference type="EMBL" id="PQXH01000013">
    <property type="protein sequence ID" value="TGO18015.1"/>
    <property type="molecule type" value="Genomic_DNA"/>
</dbReference>
<comment type="caution">
    <text evidence="2">The sequence shown here is derived from an EMBL/GenBank/DDBJ whole genome shotgun (WGS) entry which is preliminary data.</text>
</comment>
<dbReference type="Gene3D" id="3.30.710.10">
    <property type="entry name" value="Potassium Channel Kv1.1, Chain A"/>
    <property type="match status" value="1"/>
</dbReference>
<dbReference type="CDD" id="cd18186">
    <property type="entry name" value="BTB_POZ_ZBTB_KLHL-like"/>
    <property type="match status" value="1"/>
</dbReference>
<feature type="domain" description="BTB" evidence="1">
    <location>
        <begin position="29"/>
        <end position="96"/>
    </location>
</feature>
<evidence type="ECO:0000259" key="1">
    <source>
        <dbReference type="PROSITE" id="PS50097"/>
    </source>
</evidence>
<proteinExistence type="predicted"/>
<gene>
    <name evidence="2" type="ORF">BTUL_0013g00920</name>
</gene>
<dbReference type="AlphaFoldDB" id="A0A4Z1F0R0"/>
<evidence type="ECO:0000313" key="2">
    <source>
        <dbReference type="EMBL" id="TGO18015.1"/>
    </source>
</evidence>
<reference evidence="2 3" key="1">
    <citation type="submission" date="2017-12" db="EMBL/GenBank/DDBJ databases">
        <title>Comparative genomics of Botrytis spp.</title>
        <authorList>
            <person name="Valero-Jimenez C.A."/>
            <person name="Tapia P."/>
            <person name="Veloso J."/>
            <person name="Silva-Moreno E."/>
            <person name="Staats M."/>
            <person name="Valdes J.H."/>
            <person name="Van Kan J.A.L."/>
        </authorList>
    </citation>
    <scope>NUCLEOTIDE SEQUENCE [LARGE SCALE GENOMIC DNA]</scope>
    <source>
        <strain evidence="2 3">Bt9001</strain>
    </source>
</reference>
<accession>A0A4Z1F0R0</accession>
<dbReference type="PANTHER" id="PTHR47843">
    <property type="entry name" value="BTB DOMAIN-CONTAINING PROTEIN-RELATED"/>
    <property type="match status" value="1"/>
</dbReference>